<accession>A0AAN7X5N3</accession>
<sequence length="98" mass="10016">MLACLSFHPPPPPLSHSPQLLPLSSLSLPQQGSSIAFHPHPSVQIPNLHSSAGGTGSVRASNNSPPCQNIHPTMPLISLPACSALPHPGTLVLVSAGL</sequence>
<feature type="compositionally biased region" description="Polar residues" evidence="1">
    <location>
        <begin position="44"/>
        <end position="67"/>
    </location>
</feature>
<dbReference type="EMBL" id="JAUZQC010000018">
    <property type="protein sequence ID" value="KAK5855392.1"/>
    <property type="molecule type" value="Genomic_DNA"/>
</dbReference>
<gene>
    <name evidence="2" type="ORF">PBY51_005494</name>
</gene>
<reference evidence="2 3" key="2">
    <citation type="journal article" date="2023" name="Mol. Biol. Evol.">
        <title>Genomics of Secondarily Temperate Adaptation in the Only Non-Antarctic Icefish.</title>
        <authorList>
            <person name="Rivera-Colon A.G."/>
            <person name="Rayamajhi N."/>
            <person name="Minhas B.F."/>
            <person name="Madrigal G."/>
            <person name="Bilyk K.T."/>
            <person name="Yoon V."/>
            <person name="Hune M."/>
            <person name="Gregory S."/>
            <person name="Cheng C.H.C."/>
            <person name="Catchen J.M."/>
        </authorList>
    </citation>
    <scope>NUCLEOTIDE SEQUENCE [LARGE SCALE GENOMIC DNA]</scope>
    <source>
        <strain evidence="2">JMC-PN-2008</strain>
    </source>
</reference>
<evidence type="ECO:0000313" key="3">
    <source>
        <dbReference type="Proteomes" id="UP001346869"/>
    </source>
</evidence>
<comment type="caution">
    <text evidence="2">The sequence shown here is derived from an EMBL/GenBank/DDBJ whole genome shotgun (WGS) entry which is preliminary data.</text>
</comment>
<evidence type="ECO:0000313" key="2">
    <source>
        <dbReference type="EMBL" id="KAK5855392.1"/>
    </source>
</evidence>
<proteinExistence type="predicted"/>
<organism evidence="2 3">
    <name type="scientific">Eleginops maclovinus</name>
    <name type="common">Patagonian blennie</name>
    <name type="synonym">Eleginus maclovinus</name>
    <dbReference type="NCBI Taxonomy" id="56733"/>
    <lineage>
        <taxon>Eukaryota</taxon>
        <taxon>Metazoa</taxon>
        <taxon>Chordata</taxon>
        <taxon>Craniata</taxon>
        <taxon>Vertebrata</taxon>
        <taxon>Euteleostomi</taxon>
        <taxon>Actinopterygii</taxon>
        <taxon>Neopterygii</taxon>
        <taxon>Teleostei</taxon>
        <taxon>Neoteleostei</taxon>
        <taxon>Acanthomorphata</taxon>
        <taxon>Eupercaria</taxon>
        <taxon>Perciformes</taxon>
        <taxon>Notothenioidei</taxon>
        <taxon>Eleginopidae</taxon>
        <taxon>Eleginops</taxon>
    </lineage>
</organism>
<reference evidence="2 3" key="1">
    <citation type="journal article" date="2023" name="Genes (Basel)">
        <title>Chromosome-Level Genome Assembly and Circadian Gene Repertoire of the Patagonia Blennie Eleginops maclovinus-The Closest Ancestral Proxy of Antarctic Cryonotothenioids.</title>
        <authorList>
            <person name="Cheng C.C."/>
            <person name="Rivera-Colon A.G."/>
            <person name="Minhas B.F."/>
            <person name="Wilson L."/>
            <person name="Rayamajhi N."/>
            <person name="Vargas-Chacoff L."/>
            <person name="Catchen J.M."/>
        </authorList>
    </citation>
    <scope>NUCLEOTIDE SEQUENCE [LARGE SCALE GENOMIC DNA]</scope>
    <source>
        <strain evidence="2">JMC-PN-2008</strain>
    </source>
</reference>
<dbReference type="Proteomes" id="UP001346869">
    <property type="component" value="Unassembled WGS sequence"/>
</dbReference>
<keyword evidence="3" id="KW-1185">Reference proteome</keyword>
<dbReference type="AlphaFoldDB" id="A0AAN7X5N3"/>
<feature type="region of interest" description="Disordered" evidence="1">
    <location>
        <begin position="32"/>
        <end position="67"/>
    </location>
</feature>
<protein>
    <submittedName>
        <fullName evidence="2">Uncharacterized protein</fullName>
    </submittedName>
</protein>
<name>A0AAN7X5N3_ELEMC</name>
<evidence type="ECO:0000256" key="1">
    <source>
        <dbReference type="SAM" id="MobiDB-lite"/>
    </source>
</evidence>